<gene>
    <name evidence="2" type="ORF">ACFO3J_20765</name>
</gene>
<keyword evidence="3" id="KW-1185">Reference proteome</keyword>
<evidence type="ECO:0000256" key="1">
    <source>
        <dbReference type="SAM" id="Phobius"/>
    </source>
</evidence>
<dbReference type="SUPFAM" id="SSF53822">
    <property type="entry name" value="Periplasmic binding protein-like I"/>
    <property type="match status" value="1"/>
</dbReference>
<dbReference type="Proteomes" id="UP001595765">
    <property type="component" value="Unassembled WGS sequence"/>
</dbReference>
<evidence type="ECO:0000313" key="2">
    <source>
        <dbReference type="EMBL" id="MFC4033894.1"/>
    </source>
</evidence>
<dbReference type="EMBL" id="JBHSBB010000014">
    <property type="protein sequence ID" value="MFC4033894.1"/>
    <property type="molecule type" value="Genomic_DNA"/>
</dbReference>
<dbReference type="InterPro" id="IPR028082">
    <property type="entry name" value="Peripla_BP_I"/>
</dbReference>
<keyword evidence="1" id="KW-1133">Transmembrane helix</keyword>
<accession>A0ABV8HSL9</accession>
<evidence type="ECO:0000313" key="3">
    <source>
        <dbReference type="Proteomes" id="UP001595765"/>
    </source>
</evidence>
<proteinExistence type="predicted"/>
<dbReference type="Gene3D" id="3.40.50.2300">
    <property type="match status" value="2"/>
</dbReference>
<dbReference type="RefSeq" id="WP_386431150.1">
    <property type="nucleotide sequence ID" value="NZ_JBHSBB010000014.1"/>
</dbReference>
<comment type="caution">
    <text evidence="2">The sequence shown here is derived from an EMBL/GenBank/DDBJ whole genome shotgun (WGS) entry which is preliminary data.</text>
</comment>
<protein>
    <submittedName>
        <fullName evidence="2">ABC transporter substrate-binding protein</fullName>
    </submittedName>
</protein>
<keyword evidence="1" id="KW-0472">Membrane</keyword>
<name>A0ABV8HSL9_9ACTN</name>
<sequence length="519" mass="56083">MNVLDQLREWFRWPPGRIFKSVLVVALLAVVGVVVALLRPVVIPPDHPGCGKGGSGVSKYGPDHECVGVTDGSYDYAPAYLREVTDRIRAENRAVTKSTHPYATVALMIPMVSSSASEQRQIREEVQGAYLAQWRANRKDNSEAPAIRLVLANPGRAYTQWRPVVAKLAAMSRSGRDNLRVVAGFNLSVADTADAMSALANTYGIPLVGGPLTADDFTNTPQQPRRFTNLVRVAPTNSDEANALVHFMPRDPNGSLIVEDTRPRDNYIQTLREAFERQAPNAHVEQFQSPDDINDPGNISNVFDGKLANICAAKAHVIYFAGRPVQLRQFVNALANGACDTPYTVVSGSNASVLVGDGELDWDKLKKSGITVEYAALGYPDEWKGRTPAPGGSQDDYAEFAQAVQAAGHAIGEIGLTDERTITQYDTVWTAVREIRTATGANVRIPRLPEVGHSRDNMHGTTPVRGASGWICLDNYGNAYDKAVAVVRLDPAAHATRLVGIAWPTGGPPPADCTAPRGT</sequence>
<reference evidence="3" key="1">
    <citation type="journal article" date="2019" name="Int. J. Syst. Evol. Microbiol.">
        <title>The Global Catalogue of Microorganisms (GCM) 10K type strain sequencing project: providing services to taxonomists for standard genome sequencing and annotation.</title>
        <authorList>
            <consortium name="The Broad Institute Genomics Platform"/>
            <consortium name="The Broad Institute Genome Sequencing Center for Infectious Disease"/>
            <person name="Wu L."/>
            <person name="Ma J."/>
        </authorList>
    </citation>
    <scope>NUCLEOTIDE SEQUENCE [LARGE SCALE GENOMIC DNA]</scope>
    <source>
        <strain evidence="3">CGMCC 4.7237</strain>
    </source>
</reference>
<keyword evidence="1" id="KW-0812">Transmembrane</keyword>
<organism evidence="2 3">
    <name type="scientific">Streptomyces polygonati</name>
    <dbReference type="NCBI Taxonomy" id="1617087"/>
    <lineage>
        <taxon>Bacteria</taxon>
        <taxon>Bacillati</taxon>
        <taxon>Actinomycetota</taxon>
        <taxon>Actinomycetes</taxon>
        <taxon>Kitasatosporales</taxon>
        <taxon>Streptomycetaceae</taxon>
        <taxon>Streptomyces</taxon>
    </lineage>
</organism>
<feature type="transmembrane region" description="Helical" evidence="1">
    <location>
        <begin position="21"/>
        <end position="42"/>
    </location>
</feature>
<dbReference type="CDD" id="cd06268">
    <property type="entry name" value="PBP1_ABC_transporter_LIVBP-like"/>
    <property type="match status" value="1"/>
</dbReference>